<dbReference type="Proteomes" id="UP000000763">
    <property type="component" value="Chromosome 2"/>
</dbReference>
<proteinExistence type="predicted"/>
<evidence type="ECO:0000313" key="3">
    <source>
        <dbReference type="EMBL" id="BAD19275.1"/>
    </source>
</evidence>
<evidence type="ECO:0000256" key="1">
    <source>
        <dbReference type="SAM" id="SignalP"/>
    </source>
</evidence>
<dbReference type="AlphaFoldDB" id="Q6K8Y5"/>
<accession>Q6K8Y5</accession>
<reference evidence="4" key="4">
    <citation type="journal article" date="2008" name="Nucleic Acids Res.">
        <title>The rice annotation project database (RAP-DB): 2008 update.</title>
        <authorList>
            <consortium name="The rice annotation project (RAP)"/>
        </authorList>
    </citation>
    <scope>GENOME REANNOTATION</scope>
    <source>
        <strain evidence="4">cv. Nipponbare</strain>
    </source>
</reference>
<name>Q6K8Y5_ORYSJ</name>
<feature type="signal peptide" evidence="1">
    <location>
        <begin position="1"/>
        <end position="21"/>
    </location>
</feature>
<reference evidence="3" key="2">
    <citation type="submission" date="2001-08" db="EMBL/GenBank/DDBJ databases">
        <title>Oryza sativa nipponbare(GA3) genomic DNA, chromosome 2, BAC clone:OJ1695_H09.</title>
        <authorList>
            <person name="Sasaki T."/>
            <person name="Matsumoto T."/>
            <person name="Yamamoto K."/>
        </authorList>
    </citation>
    <scope>NUCLEOTIDE SEQUENCE</scope>
</reference>
<feature type="chain" id="PRO_5010142223" evidence="1">
    <location>
        <begin position="22"/>
        <end position="104"/>
    </location>
</feature>
<evidence type="ECO:0000313" key="4">
    <source>
        <dbReference type="Proteomes" id="UP000000763"/>
    </source>
</evidence>
<dbReference type="EMBL" id="AP003975">
    <property type="protein sequence ID" value="BAD19074.1"/>
    <property type="molecule type" value="Genomic_DNA"/>
</dbReference>
<gene>
    <name evidence="2" type="ORF">OJ1004_E04.2</name>
    <name evidence="3" type="ORF">OJ1695_H09.17</name>
</gene>
<organism evidence="3 4">
    <name type="scientific">Oryza sativa subsp. japonica</name>
    <name type="common">Rice</name>
    <dbReference type="NCBI Taxonomy" id="39947"/>
    <lineage>
        <taxon>Eukaryota</taxon>
        <taxon>Viridiplantae</taxon>
        <taxon>Streptophyta</taxon>
        <taxon>Embryophyta</taxon>
        <taxon>Tracheophyta</taxon>
        <taxon>Spermatophyta</taxon>
        <taxon>Magnoliopsida</taxon>
        <taxon>Liliopsida</taxon>
        <taxon>Poales</taxon>
        <taxon>Poaceae</taxon>
        <taxon>BOP clade</taxon>
        <taxon>Oryzoideae</taxon>
        <taxon>Oryzeae</taxon>
        <taxon>Oryzinae</taxon>
        <taxon>Oryza</taxon>
        <taxon>Oryza sativa</taxon>
    </lineage>
</organism>
<protein>
    <submittedName>
        <fullName evidence="3">Uncharacterized protein</fullName>
    </submittedName>
</protein>
<dbReference type="EMBL" id="AP004094">
    <property type="protein sequence ID" value="BAD19275.1"/>
    <property type="molecule type" value="Genomic_DNA"/>
</dbReference>
<keyword evidence="1" id="KW-0732">Signal</keyword>
<reference evidence="2" key="1">
    <citation type="submission" date="2001-08" db="EMBL/GenBank/DDBJ databases">
        <title>Oryza sativa nipponbare(GA3) genomic DNA, chromosome 2, BAC clone:OJ1004_E04.</title>
        <authorList>
            <person name="Sasaki T."/>
            <person name="Matsumoto T."/>
            <person name="Yamamoto K."/>
        </authorList>
    </citation>
    <scope>NUCLEOTIDE SEQUENCE</scope>
</reference>
<reference evidence="4" key="3">
    <citation type="journal article" date="2005" name="Nature">
        <title>The map-based sequence of the rice genome.</title>
        <authorList>
            <consortium name="International rice genome sequencing project (IRGSP)"/>
            <person name="Matsumoto T."/>
            <person name="Wu J."/>
            <person name="Kanamori H."/>
            <person name="Katayose Y."/>
            <person name="Fujisawa M."/>
            <person name="Namiki N."/>
            <person name="Mizuno H."/>
            <person name="Yamamoto K."/>
            <person name="Antonio B.A."/>
            <person name="Baba T."/>
            <person name="Sakata K."/>
            <person name="Nagamura Y."/>
            <person name="Aoki H."/>
            <person name="Arikawa K."/>
            <person name="Arita K."/>
            <person name="Bito T."/>
            <person name="Chiden Y."/>
            <person name="Fujitsuka N."/>
            <person name="Fukunaka R."/>
            <person name="Hamada M."/>
            <person name="Harada C."/>
            <person name="Hayashi A."/>
            <person name="Hijishita S."/>
            <person name="Honda M."/>
            <person name="Hosokawa S."/>
            <person name="Ichikawa Y."/>
            <person name="Idonuma A."/>
            <person name="Iijima M."/>
            <person name="Ikeda M."/>
            <person name="Ikeno M."/>
            <person name="Ito K."/>
            <person name="Ito S."/>
            <person name="Ito T."/>
            <person name="Ito Y."/>
            <person name="Ito Y."/>
            <person name="Iwabuchi A."/>
            <person name="Kamiya K."/>
            <person name="Karasawa W."/>
            <person name="Kurita K."/>
            <person name="Katagiri S."/>
            <person name="Kikuta A."/>
            <person name="Kobayashi H."/>
            <person name="Kobayashi N."/>
            <person name="Machita K."/>
            <person name="Maehara T."/>
            <person name="Masukawa M."/>
            <person name="Mizubayashi T."/>
            <person name="Mukai Y."/>
            <person name="Nagasaki H."/>
            <person name="Nagata Y."/>
            <person name="Naito S."/>
            <person name="Nakashima M."/>
            <person name="Nakama Y."/>
            <person name="Nakamichi Y."/>
            <person name="Nakamura M."/>
            <person name="Meguro A."/>
            <person name="Negishi M."/>
            <person name="Ohta I."/>
            <person name="Ohta T."/>
            <person name="Okamoto M."/>
            <person name="Ono N."/>
            <person name="Saji S."/>
            <person name="Sakaguchi M."/>
            <person name="Sakai K."/>
            <person name="Shibata M."/>
            <person name="Shimokawa T."/>
            <person name="Song J."/>
            <person name="Takazaki Y."/>
            <person name="Terasawa K."/>
            <person name="Tsugane M."/>
            <person name="Tsuji K."/>
            <person name="Ueda S."/>
            <person name="Waki K."/>
            <person name="Yamagata H."/>
            <person name="Yamamoto M."/>
            <person name="Yamamoto S."/>
            <person name="Yamane H."/>
            <person name="Yoshiki S."/>
            <person name="Yoshihara R."/>
            <person name="Yukawa K."/>
            <person name="Zhong H."/>
            <person name="Yano M."/>
            <person name="Yuan Q."/>
            <person name="Ouyang S."/>
            <person name="Liu J."/>
            <person name="Jones K.M."/>
            <person name="Gansberger K."/>
            <person name="Moffat K."/>
            <person name="Hill J."/>
            <person name="Bera J."/>
            <person name="Fadrosh D."/>
            <person name="Jin S."/>
            <person name="Johri S."/>
            <person name="Kim M."/>
            <person name="Overton L."/>
            <person name="Reardon M."/>
            <person name="Tsitrin T."/>
            <person name="Vuong H."/>
            <person name="Weaver B."/>
            <person name="Ciecko A."/>
            <person name="Tallon L."/>
            <person name="Jackson J."/>
            <person name="Pai G."/>
            <person name="Aken S.V."/>
            <person name="Utterback T."/>
            <person name="Reidmuller S."/>
            <person name="Feldblyum T."/>
            <person name="Hsiao J."/>
            <person name="Zismann V."/>
            <person name="Iobst S."/>
            <person name="de Vazeille A.R."/>
            <person name="Buell C.R."/>
            <person name="Ying K."/>
            <person name="Li Y."/>
            <person name="Lu T."/>
            <person name="Huang Y."/>
            <person name="Zhao Q."/>
            <person name="Feng Q."/>
            <person name="Zhang L."/>
            <person name="Zhu J."/>
            <person name="Weng Q."/>
            <person name="Mu J."/>
            <person name="Lu Y."/>
            <person name="Fan D."/>
            <person name="Liu Y."/>
            <person name="Guan J."/>
            <person name="Zhang Y."/>
            <person name="Yu S."/>
            <person name="Liu X."/>
            <person name="Zhang Y."/>
            <person name="Hong G."/>
            <person name="Han B."/>
            <person name="Choisne N."/>
            <person name="Demange N."/>
            <person name="Orjeda G."/>
            <person name="Samain S."/>
            <person name="Cattolico L."/>
            <person name="Pelletier E."/>
            <person name="Couloux A."/>
            <person name="Segurens B."/>
            <person name="Wincker P."/>
            <person name="D'Hont A."/>
            <person name="Scarpelli C."/>
            <person name="Weissenbach J."/>
            <person name="Salanoubat M."/>
            <person name="Quetier F."/>
            <person name="Yu Y."/>
            <person name="Kim H.R."/>
            <person name="Rambo T."/>
            <person name="Currie J."/>
            <person name="Collura K."/>
            <person name="Luo M."/>
            <person name="Yang T."/>
            <person name="Ammiraju J.S.S."/>
            <person name="Engler F."/>
            <person name="Soderlund C."/>
            <person name="Wing R.A."/>
            <person name="Palmer L.E."/>
            <person name="de la Bastide M."/>
            <person name="Spiegel L."/>
            <person name="Nascimento L."/>
            <person name="Zutavern T."/>
            <person name="O'Shaughnessy A."/>
            <person name="Dike S."/>
            <person name="Dedhia N."/>
            <person name="Preston R."/>
            <person name="Balija V."/>
            <person name="McCombie W.R."/>
            <person name="Chow T."/>
            <person name="Chen H."/>
            <person name="Chung M."/>
            <person name="Chen C."/>
            <person name="Shaw J."/>
            <person name="Wu H."/>
            <person name="Hsiao K."/>
            <person name="Chao Y."/>
            <person name="Chu M."/>
            <person name="Cheng C."/>
            <person name="Hour A."/>
            <person name="Lee P."/>
            <person name="Lin S."/>
            <person name="Lin Y."/>
            <person name="Liou J."/>
            <person name="Liu S."/>
            <person name="Hsing Y."/>
            <person name="Raghuvanshi S."/>
            <person name="Mohanty A."/>
            <person name="Bharti A.K."/>
            <person name="Gaur A."/>
            <person name="Gupta V."/>
            <person name="Kumar D."/>
            <person name="Ravi V."/>
            <person name="Vij S."/>
            <person name="Kapur A."/>
            <person name="Khurana P."/>
            <person name="Khurana P."/>
            <person name="Khurana J.P."/>
            <person name="Tyagi A.K."/>
            <person name="Gaikwad K."/>
            <person name="Singh A."/>
            <person name="Dalal V."/>
            <person name="Srivastava S."/>
            <person name="Dixit A."/>
            <person name="Pal A.K."/>
            <person name="Ghazi I.A."/>
            <person name="Yadav M."/>
            <person name="Pandit A."/>
            <person name="Bhargava A."/>
            <person name="Sureshbabu K."/>
            <person name="Batra K."/>
            <person name="Sharma T.R."/>
            <person name="Mohapatra T."/>
            <person name="Singh N.K."/>
            <person name="Messing J."/>
            <person name="Nelson A.B."/>
            <person name="Fuks G."/>
            <person name="Kavchok S."/>
            <person name="Keizer G."/>
            <person name="Linton E."/>
            <person name="Llaca V."/>
            <person name="Song R."/>
            <person name="Tanyolac B."/>
            <person name="Young S."/>
            <person name="Ho-Il K."/>
            <person name="Hahn J.H."/>
            <person name="Sangsakoo G."/>
            <person name="Vanavichit A."/>
            <person name="de Mattos Luiz.A.T."/>
            <person name="Zimmer P.D."/>
            <person name="Malone G."/>
            <person name="Dellagostin O."/>
            <person name="de Oliveira A.C."/>
            <person name="Bevan M."/>
            <person name="Bancroft I."/>
            <person name="Minx P."/>
            <person name="Cordum H."/>
            <person name="Wilson R."/>
            <person name="Cheng Z."/>
            <person name="Jin W."/>
            <person name="Jiang J."/>
            <person name="Leong S.A."/>
            <person name="Iwama H."/>
            <person name="Gojobori T."/>
            <person name="Itoh T."/>
            <person name="Niimura Y."/>
            <person name="Fujii Y."/>
            <person name="Habara T."/>
            <person name="Sakai H."/>
            <person name="Sato Y."/>
            <person name="Wilson G."/>
            <person name="Kumar K."/>
            <person name="McCouch S."/>
            <person name="Juretic N."/>
            <person name="Hoen D."/>
            <person name="Wright S."/>
            <person name="Bruskiewich R."/>
            <person name="Bureau T."/>
            <person name="Miyao A."/>
            <person name="Hirochika H."/>
            <person name="Nishikawa T."/>
            <person name="Kadowaki K."/>
            <person name="Sugiura M."/>
            <person name="Burr B."/>
            <person name="Sasaki T."/>
        </authorList>
    </citation>
    <scope>NUCLEOTIDE SEQUENCE [LARGE SCALE GENOMIC DNA]</scope>
    <source>
        <strain evidence="4">cv. Nipponbare</strain>
    </source>
</reference>
<evidence type="ECO:0000313" key="2">
    <source>
        <dbReference type="EMBL" id="BAD19074.1"/>
    </source>
</evidence>
<sequence length="104" mass="11479">MKRNNVFQVTLLSYFVLTIRGKELKYINNGENSSQILVGQQVNRAIQGAIDDDLKPIAAAAVITLTVVHARNLTSCRRCSSRPSASILLIAAGDVHHIIYSIRF</sequence>